<evidence type="ECO:0000259" key="4">
    <source>
        <dbReference type="PROSITE" id="PS51387"/>
    </source>
</evidence>
<organism evidence="5 6">
    <name type="scientific">Parachaetomium inaequale</name>
    <dbReference type="NCBI Taxonomy" id="2588326"/>
    <lineage>
        <taxon>Eukaryota</taxon>
        <taxon>Fungi</taxon>
        <taxon>Dikarya</taxon>
        <taxon>Ascomycota</taxon>
        <taxon>Pezizomycotina</taxon>
        <taxon>Sordariomycetes</taxon>
        <taxon>Sordariomycetidae</taxon>
        <taxon>Sordariales</taxon>
        <taxon>Chaetomiaceae</taxon>
        <taxon>Parachaetomium</taxon>
    </lineage>
</organism>
<dbReference type="EMBL" id="MU854707">
    <property type="protein sequence ID" value="KAK4031765.1"/>
    <property type="molecule type" value="Genomic_DNA"/>
</dbReference>
<proteinExistence type="inferred from homology"/>
<accession>A0AAN6P533</accession>
<dbReference type="PROSITE" id="PS51387">
    <property type="entry name" value="FAD_PCMH"/>
    <property type="match status" value="1"/>
</dbReference>
<dbReference type="InterPro" id="IPR036318">
    <property type="entry name" value="FAD-bd_PCMH-like_sf"/>
</dbReference>
<dbReference type="InterPro" id="IPR016166">
    <property type="entry name" value="FAD-bd_PCMH"/>
</dbReference>
<dbReference type="Pfam" id="PF01565">
    <property type="entry name" value="FAD_binding_4"/>
    <property type="match status" value="1"/>
</dbReference>
<comment type="caution">
    <text evidence="5">The sequence shown here is derived from an EMBL/GenBank/DDBJ whole genome shotgun (WGS) entry which is preliminary data.</text>
</comment>
<evidence type="ECO:0000256" key="3">
    <source>
        <dbReference type="SAM" id="SignalP"/>
    </source>
</evidence>
<evidence type="ECO:0000256" key="2">
    <source>
        <dbReference type="ARBA" id="ARBA00023002"/>
    </source>
</evidence>
<sequence length="600" mass="64975">MKGGVFSLLCGTLLLAQDAIAHPPVPSPRGVLRRDGSASYACKCYPGDDCWPDNAQFQKLNTTVGGNLHVNIPPGAPCYNTFQGPLGDVNTYNEAECQKVTTNWNDEQFQIELPAAGLWTYFTNDTCRPTTNPTDTCTLGYYPALVIMAKTVDHIQAGINFARDNNLRLIIRNTGHDFLGRSVGWGSLVINTHSFQDIKFSNSWRGACDYNGSAVTVGAGVQAFQVLKQANAMTPPKIMVTGECATVGVAGGLVQGGGHGPLTNFYGFLADTALEFKVITADGVLKTANAKTNADLFWALRGGGPAAFAVIVEATYKTFDDKPSAGLNLDIDLTHTTNATLFWEAVRVFHGYSTHFVDNGLYVYYELGTTGQNLHVHPFVGIGKTPAELQAVVQPLFDDLDRLGIRYTTAAAAGFDTFYDLYQAMFETEGAGNSALTGGWTIGRRDVEENHPAIIEAFQTVLGAGSFVIGHMWSAGHGLPKKQWASSAVNPRFRNVVDKLITIVPVAGNAPLSDKAAAQDKLTNVVDAALRDAAPNGCAYINEADPYEPNWQEAFWGTNYPELLKIRKKYDPNGVFYAVSTPGTEKWEQIETGTRLCLKL</sequence>
<protein>
    <recommendedName>
        <fullName evidence="4">FAD-binding PCMH-type domain-containing protein</fullName>
    </recommendedName>
</protein>
<dbReference type="GO" id="GO:0071949">
    <property type="term" value="F:FAD binding"/>
    <property type="evidence" value="ECO:0007669"/>
    <property type="project" value="InterPro"/>
</dbReference>
<keyword evidence="3" id="KW-0732">Signal</keyword>
<gene>
    <name evidence="5" type="ORF">C8A01DRAFT_21071</name>
</gene>
<dbReference type="InterPro" id="IPR016169">
    <property type="entry name" value="FAD-bd_PCMH_sub2"/>
</dbReference>
<feature type="domain" description="FAD-binding PCMH-type" evidence="4">
    <location>
        <begin position="139"/>
        <end position="321"/>
    </location>
</feature>
<comment type="similarity">
    <text evidence="1">Belongs to the oxygen-dependent FAD-linked oxidoreductase family.</text>
</comment>
<dbReference type="AlphaFoldDB" id="A0AAN6P533"/>
<dbReference type="SUPFAM" id="SSF56176">
    <property type="entry name" value="FAD-binding/transporter-associated domain-like"/>
    <property type="match status" value="1"/>
</dbReference>
<evidence type="ECO:0000313" key="6">
    <source>
        <dbReference type="Proteomes" id="UP001303115"/>
    </source>
</evidence>
<dbReference type="Gene3D" id="3.30.465.10">
    <property type="match status" value="2"/>
</dbReference>
<dbReference type="PANTHER" id="PTHR13878:SF97">
    <property type="entry name" value="ISOAMYL ALCOHOL OXIDASE"/>
    <property type="match status" value="1"/>
</dbReference>
<keyword evidence="2" id="KW-0560">Oxidoreductase</keyword>
<reference evidence="6" key="1">
    <citation type="journal article" date="2023" name="Mol. Phylogenet. Evol.">
        <title>Genome-scale phylogeny and comparative genomics of the fungal order Sordariales.</title>
        <authorList>
            <person name="Hensen N."/>
            <person name="Bonometti L."/>
            <person name="Westerberg I."/>
            <person name="Brannstrom I.O."/>
            <person name="Guillou S."/>
            <person name="Cros-Aarteil S."/>
            <person name="Calhoun S."/>
            <person name="Haridas S."/>
            <person name="Kuo A."/>
            <person name="Mondo S."/>
            <person name="Pangilinan J."/>
            <person name="Riley R."/>
            <person name="LaButti K."/>
            <person name="Andreopoulos B."/>
            <person name="Lipzen A."/>
            <person name="Chen C."/>
            <person name="Yan M."/>
            <person name="Daum C."/>
            <person name="Ng V."/>
            <person name="Clum A."/>
            <person name="Steindorff A."/>
            <person name="Ohm R.A."/>
            <person name="Martin F."/>
            <person name="Silar P."/>
            <person name="Natvig D.O."/>
            <person name="Lalanne C."/>
            <person name="Gautier V."/>
            <person name="Ament-Velasquez S.L."/>
            <person name="Kruys A."/>
            <person name="Hutchinson M.I."/>
            <person name="Powell A.J."/>
            <person name="Barry K."/>
            <person name="Miller A.N."/>
            <person name="Grigoriev I.V."/>
            <person name="Debuchy R."/>
            <person name="Gladieux P."/>
            <person name="Hiltunen Thoren M."/>
            <person name="Johannesson H."/>
        </authorList>
    </citation>
    <scope>NUCLEOTIDE SEQUENCE [LARGE SCALE GENOMIC DNA]</scope>
    <source>
        <strain evidence="6">CBS 284.82</strain>
    </source>
</reference>
<keyword evidence="6" id="KW-1185">Reference proteome</keyword>
<dbReference type="InterPro" id="IPR012951">
    <property type="entry name" value="BBE"/>
</dbReference>
<evidence type="ECO:0000313" key="5">
    <source>
        <dbReference type="EMBL" id="KAK4031765.1"/>
    </source>
</evidence>
<dbReference type="PANTHER" id="PTHR13878">
    <property type="entry name" value="GULONOLACTONE OXIDASE"/>
    <property type="match status" value="1"/>
</dbReference>
<name>A0AAN6P533_9PEZI</name>
<dbReference type="Proteomes" id="UP001303115">
    <property type="component" value="Unassembled WGS sequence"/>
</dbReference>
<evidence type="ECO:0000256" key="1">
    <source>
        <dbReference type="ARBA" id="ARBA00005466"/>
    </source>
</evidence>
<dbReference type="InterPro" id="IPR050432">
    <property type="entry name" value="FAD-linked_Oxidoreductases_BP"/>
</dbReference>
<dbReference type="InterPro" id="IPR006094">
    <property type="entry name" value="Oxid_FAD_bind_N"/>
</dbReference>
<dbReference type="GO" id="GO:0016491">
    <property type="term" value="F:oxidoreductase activity"/>
    <property type="evidence" value="ECO:0007669"/>
    <property type="project" value="UniProtKB-KW"/>
</dbReference>
<feature type="signal peptide" evidence="3">
    <location>
        <begin position="1"/>
        <end position="21"/>
    </location>
</feature>
<dbReference type="Pfam" id="PF08031">
    <property type="entry name" value="BBE"/>
    <property type="match status" value="1"/>
</dbReference>
<feature type="chain" id="PRO_5042855726" description="FAD-binding PCMH-type domain-containing protein" evidence="3">
    <location>
        <begin position="22"/>
        <end position="600"/>
    </location>
</feature>